<reference evidence="6" key="1">
    <citation type="submission" date="2013-08" db="EMBL/GenBank/DDBJ databases">
        <authorList>
            <person name="Mendez C."/>
            <person name="Richter M."/>
            <person name="Ferrer M."/>
            <person name="Sanchez J."/>
        </authorList>
    </citation>
    <scope>NUCLEOTIDE SEQUENCE</scope>
</reference>
<dbReference type="PANTHER" id="PTHR33375:SF1">
    <property type="entry name" value="CHROMOSOME-PARTITIONING PROTEIN PARB-RELATED"/>
    <property type="match status" value="1"/>
</dbReference>
<dbReference type="AlphaFoldDB" id="T1C6D8"/>
<feature type="region of interest" description="Disordered" evidence="4">
    <location>
        <begin position="1"/>
        <end position="27"/>
    </location>
</feature>
<dbReference type="InterPro" id="IPR057240">
    <property type="entry name" value="ParB_dimer_C"/>
</dbReference>
<proteinExistence type="inferred from homology"/>
<comment type="similarity">
    <text evidence="1">Belongs to the ParB family.</text>
</comment>
<dbReference type="Pfam" id="PF02195">
    <property type="entry name" value="ParB_N"/>
    <property type="match status" value="1"/>
</dbReference>
<comment type="caution">
    <text evidence="6">The sequence shown here is derived from an EMBL/GenBank/DDBJ whole genome shotgun (WGS) entry which is preliminary data.</text>
</comment>
<dbReference type="Pfam" id="PF23552">
    <property type="entry name" value="ParB_C"/>
    <property type="match status" value="1"/>
</dbReference>
<evidence type="ECO:0000313" key="6">
    <source>
        <dbReference type="EMBL" id="EQD76453.1"/>
    </source>
</evidence>
<name>T1C6D8_9ZZZZ</name>
<dbReference type="GO" id="GO:0003677">
    <property type="term" value="F:DNA binding"/>
    <property type="evidence" value="ECO:0007669"/>
    <property type="project" value="UniProtKB-KW"/>
</dbReference>
<dbReference type="SUPFAM" id="SSF109709">
    <property type="entry name" value="KorB DNA-binding domain-like"/>
    <property type="match status" value="1"/>
</dbReference>
<dbReference type="GO" id="GO:0007059">
    <property type="term" value="P:chromosome segregation"/>
    <property type="evidence" value="ECO:0007669"/>
    <property type="project" value="UniProtKB-KW"/>
</dbReference>
<organism evidence="6">
    <name type="scientific">mine drainage metagenome</name>
    <dbReference type="NCBI Taxonomy" id="410659"/>
    <lineage>
        <taxon>unclassified sequences</taxon>
        <taxon>metagenomes</taxon>
        <taxon>ecological metagenomes</taxon>
    </lineage>
</organism>
<evidence type="ECO:0000256" key="3">
    <source>
        <dbReference type="ARBA" id="ARBA00023125"/>
    </source>
</evidence>
<evidence type="ECO:0000256" key="1">
    <source>
        <dbReference type="ARBA" id="ARBA00006295"/>
    </source>
</evidence>
<feature type="region of interest" description="Disordered" evidence="4">
    <location>
        <begin position="224"/>
        <end position="243"/>
    </location>
</feature>
<dbReference type="PANTHER" id="PTHR33375">
    <property type="entry name" value="CHROMOSOME-PARTITIONING PROTEIN PARB-RELATED"/>
    <property type="match status" value="1"/>
</dbReference>
<feature type="compositionally biased region" description="Basic residues" evidence="4">
    <location>
        <begin position="227"/>
        <end position="237"/>
    </location>
</feature>
<dbReference type="SMART" id="SM00470">
    <property type="entry name" value="ParB"/>
    <property type="match status" value="1"/>
</dbReference>
<dbReference type="InterPro" id="IPR041468">
    <property type="entry name" value="HTH_ParB/Spo0J"/>
</dbReference>
<dbReference type="InterPro" id="IPR003115">
    <property type="entry name" value="ParB_N"/>
</dbReference>
<dbReference type="InterPro" id="IPR036086">
    <property type="entry name" value="ParB/Sulfiredoxin_sf"/>
</dbReference>
<evidence type="ECO:0000256" key="4">
    <source>
        <dbReference type="SAM" id="MobiDB-lite"/>
    </source>
</evidence>
<dbReference type="Gene3D" id="1.10.10.2830">
    <property type="match status" value="1"/>
</dbReference>
<accession>T1C6D8</accession>
<dbReference type="FunFam" id="1.10.10.2830:FF:000001">
    <property type="entry name" value="Chromosome partitioning protein ParB"/>
    <property type="match status" value="1"/>
</dbReference>
<gene>
    <name evidence="6" type="ORF">B1B_01675</name>
</gene>
<dbReference type="Gene3D" id="3.90.1530.30">
    <property type="match status" value="1"/>
</dbReference>
<dbReference type="GO" id="GO:0045881">
    <property type="term" value="P:positive regulation of sporulation resulting in formation of a cellular spore"/>
    <property type="evidence" value="ECO:0007669"/>
    <property type="project" value="TreeGrafter"/>
</dbReference>
<dbReference type="SUPFAM" id="SSF110849">
    <property type="entry name" value="ParB/Sulfiredoxin"/>
    <property type="match status" value="1"/>
</dbReference>
<evidence type="ECO:0000259" key="5">
    <source>
        <dbReference type="SMART" id="SM00470"/>
    </source>
</evidence>
<dbReference type="EMBL" id="AUZY01001054">
    <property type="protein sequence ID" value="EQD76453.1"/>
    <property type="molecule type" value="Genomic_DNA"/>
</dbReference>
<dbReference type="GO" id="GO:0005694">
    <property type="term" value="C:chromosome"/>
    <property type="evidence" value="ECO:0007669"/>
    <property type="project" value="TreeGrafter"/>
</dbReference>
<sequence length="294" mass="32420">MPPKRRALNRPLSAILGHDEGEGEPADETLTHLPIEQLTPGRYQPRRGMNPDALAELAQSIRSQGVLQPVIVRRLEGDHRFEIVAGERRWRAAQLAGLLEIPAVIRVLDDATALKVALIENLQRADLGPLEEAQALRQLIDQFQMTHEAVAEQVGRSRVAVSNLLRLLDLGAEARELLRQGKLEMGHARALLAVSGALQAQAARVICERGFSVREAERYLSGLKGKGSSHRAQASRKRNPDQARLERGLGEVLGHAVEILPPRRGKTRGRLVIHYDGLDDLDALLARLGYRDGT</sequence>
<protein>
    <submittedName>
        <fullName evidence="6">ParB-like partition protein</fullName>
    </submittedName>
</protein>
<reference evidence="6" key="2">
    <citation type="journal article" date="2014" name="ISME J.">
        <title>Microbial stratification in low pH oxic and suboxic macroscopic growths along an acid mine drainage.</title>
        <authorList>
            <person name="Mendez-Garcia C."/>
            <person name="Mesa V."/>
            <person name="Sprenger R.R."/>
            <person name="Richter M."/>
            <person name="Diez M.S."/>
            <person name="Solano J."/>
            <person name="Bargiela R."/>
            <person name="Golyshina O.V."/>
            <person name="Manteca A."/>
            <person name="Ramos J.L."/>
            <person name="Gallego J.R."/>
            <person name="Llorente I."/>
            <person name="Martins Dos Santos V.A."/>
            <person name="Jensen O.N."/>
            <person name="Pelaez A.I."/>
            <person name="Sanchez J."/>
            <person name="Ferrer M."/>
        </authorList>
    </citation>
    <scope>NUCLEOTIDE SEQUENCE</scope>
</reference>
<keyword evidence="2" id="KW-0159">Chromosome partition</keyword>
<dbReference type="Pfam" id="PF17762">
    <property type="entry name" value="HTH_ParB"/>
    <property type="match status" value="1"/>
</dbReference>
<evidence type="ECO:0000256" key="2">
    <source>
        <dbReference type="ARBA" id="ARBA00022829"/>
    </source>
</evidence>
<dbReference type="CDD" id="cd16393">
    <property type="entry name" value="SPO0J_N"/>
    <property type="match status" value="1"/>
</dbReference>
<dbReference type="FunFam" id="3.90.1530.30:FF:000001">
    <property type="entry name" value="Chromosome partitioning protein ParB"/>
    <property type="match status" value="1"/>
</dbReference>
<keyword evidence="3" id="KW-0238">DNA-binding</keyword>
<dbReference type="NCBIfam" id="TIGR00180">
    <property type="entry name" value="parB_part"/>
    <property type="match status" value="1"/>
</dbReference>
<feature type="domain" description="ParB-like N-terminal" evidence="5">
    <location>
        <begin position="31"/>
        <end position="122"/>
    </location>
</feature>
<dbReference type="InterPro" id="IPR004437">
    <property type="entry name" value="ParB/RepB/Spo0J"/>
</dbReference>
<dbReference type="InterPro" id="IPR050336">
    <property type="entry name" value="Chromosome_partition/occlusion"/>
</dbReference>